<evidence type="ECO:0000313" key="2">
    <source>
        <dbReference type="Proteomes" id="UP000647416"/>
    </source>
</evidence>
<accession>A0A926ISF6</accession>
<name>A0A926ISF6_9FIRM</name>
<dbReference type="CDD" id="cd00229">
    <property type="entry name" value="SGNH_hydrolase"/>
    <property type="match status" value="1"/>
</dbReference>
<dbReference type="InterPro" id="IPR036514">
    <property type="entry name" value="SGNH_hydro_sf"/>
</dbReference>
<keyword evidence="2" id="KW-1185">Reference proteome</keyword>
<protein>
    <submittedName>
        <fullName evidence="1">SGNH/GDSL hydrolase family protein</fullName>
    </submittedName>
</protein>
<sequence length="211" mass="24224">MIRVMLLGDSVRMFYQEKTKEILGENYEVWSPKENCRFSLYLLNSLRFYLAEFPSPDIIHFNAGLWDTAVLYKCDGCFASADEYVRNMKKILRELKKTGAKIIFATTTPVADEKYKLDGPMPPAHRNGDIISYNRAVLDAFKDEDIVINDLHALIYPDREKYISDDMIHPNEDGINVLGERVANVIKQQNITGKNVGIESRKLVLDEKTVQ</sequence>
<dbReference type="AlphaFoldDB" id="A0A926ISF6"/>
<dbReference type="EMBL" id="JACRTE010000003">
    <property type="protein sequence ID" value="MBC8595951.1"/>
    <property type="molecule type" value="Genomic_DNA"/>
</dbReference>
<reference evidence="1" key="1">
    <citation type="submission" date="2020-08" db="EMBL/GenBank/DDBJ databases">
        <title>Genome public.</title>
        <authorList>
            <person name="Liu C."/>
            <person name="Sun Q."/>
        </authorList>
    </citation>
    <scope>NUCLEOTIDE SEQUENCE</scope>
    <source>
        <strain evidence="1">NSJ-50</strain>
    </source>
</reference>
<dbReference type="Gene3D" id="3.40.50.1110">
    <property type="entry name" value="SGNH hydrolase"/>
    <property type="match status" value="1"/>
</dbReference>
<organism evidence="1 2">
    <name type="scientific">Qingrenia yutianensis</name>
    <dbReference type="NCBI Taxonomy" id="2763676"/>
    <lineage>
        <taxon>Bacteria</taxon>
        <taxon>Bacillati</taxon>
        <taxon>Bacillota</taxon>
        <taxon>Clostridia</taxon>
        <taxon>Eubacteriales</taxon>
        <taxon>Oscillospiraceae</taxon>
        <taxon>Qingrenia</taxon>
    </lineage>
</organism>
<dbReference type="Proteomes" id="UP000647416">
    <property type="component" value="Unassembled WGS sequence"/>
</dbReference>
<dbReference type="SUPFAM" id="SSF52266">
    <property type="entry name" value="SGNH hydrolase"/>
    <property type="match status" value="1"/>
</dbReference>
<dbReference type="GO" id="GO:0016787">
    <property type="term" value="F:hydrolase activity"/>
    <property type="evidence" value="ECO:0007669"/>
    <property type="project" value="UniProtKB-KW"/>
</dbReference>
<keyword evidence="1" id="KW-0378">Hydrolase</keyword>
<comment type="caution">
    <text evidence="1">The sequence shown here is derived from an EMBL/GenBank/DDBJ whole genome shotgun (WGS) entry which is preliminary data.</text>
</comment>
<gene>
    <name evidence="1" type="ORF">H8706_03585</name>
</gene>
<dbReference type="RefSeq" id="WP_262431530.1">
    <property type="nucleotide sequence ID" value="NZ_JACRTE010000003.1"/>
</dbReference>
<proteinExistence type="predicted"/>
<evidence type="ECO:0000313" key="1">
    <source>
        <dbReference type="EMBL" id="MBC8595951.1"/>
    </source>
</evidence>